<gene>
    <name evidence="1" type="ORF">MNBD_GAMMA14-2431</name>
</gene>
<name>A0A3B0Z2G5_9ZZZZ</name>
<dbReference type="EMBL" id="UOFM01000113">
    <property type="protein sequence ID" value="VAW74896.1"/>
    <property type="molecule type" value="Genomic_DNA"/>
</dbReference>
<evidence type="ECO:0000313" key="1">
    <source>
        <dbReference type="EMBL" id="VAW74896.1"/>
    </source>
</evidence>
<dbReference type="AlphaFoldDB" id="A0A3B0Z2G5"/>
<sequence length="325" mass="35737">MMVVSFQSIANPVHLTLTDKWSAVFAGERSSFNVLITSDHSLNGTLRWQLTARGRSIFRQQKKISIPRGNETRFSVSIYPPKVNDGVVLDAVLQIDITEDGSEQPGAQITRTVRLFSTDPFIQKKKWLAAMGITLFDPEGKTAAVFESANIPFKRIRGLDSVSEFTGRILIVGEGTPISHYRGLSDMLLRLAASGVSVLCLAPANGEFPLNAFLRKQFVQPNTVTLKRQDIIGSLDGRLDSSSWPPDGKVTSSSIRLVSDRNSVVGKVGTDDTGWPWMEIGFGKGKFVFAGFAIVDKWNTGPAPRFLFDALLSHIQHTDVIEDAQ</sequence>
<protein>
    <submittedName>
        <fullName evidence="1">Uncharacterized protein</fullName>
    </submittedName>
</protein>
<accession>A0A3B0Z2G5</accession>
<reference evidence="1" key="1">
    <citation type="submission" date="2018-06" db="EMBL/GenBank/DDBJ databases">
        <authorList>
            <person name="Zhirakovskaya E."/>
        </authorList>
    </citation>
    <scope>NUCLEOTIDE SEQUENCE</scope>
</reference>
<organism evidence="1">
    <name type="scientific">hydrothermal vent metagenome</name>
    <dbReference type="NCBI Taxonomy" id="652676"/>
    <lineage>
        <taxon>unclassified sequences</taxon>
        <taxon>metagenomes</taxon>
        <taxon>ecological metagenomes</taxon>
    </lineage>
</organism>
<proteinExistence type="predicted"/>